<dbReference type="SUPFAM" id="SSF51182">
    <property type="entry name" value="RmlC-like cupins"/>
    <property type="match status" value="1"/>
</dbReference>
<accession>K8XSQ7</accession>
<comment type="similarity">
    <text evidence="1">Belongs to the dTDP-4-dehydrorhamnose 3,5-epimerase family.</text>
</comment>
<dbReference type="InterPro" id="IPR000888">
    <property type="entry name" value="RmlC-like"/>
</dbReference>
<dbReference type="AlphaFoldDB" id="K8XSQ7"/>
<evidence type="ECO:0000313" key="5">
    <source>
        <dbReference type="Proteomes" id="UP000005951"/>
    </source>
</evidence>
<evidence type="ECO:0000256" key="2">
    <source>
        <dbReference type="PIRSR" id="PIRSR600888-1"/>
    </source>
</evidence>
<dbReference type="GO" id="GO:0008830">
    <property type="term" value="F:dTDP-4-dehydrorhamnose 3,5-epimerase activity"/>
    <property type="evidence" value="ECO:0007669"/>
    <property type="project" value="InterPro"/>
</dbReference>
<gene>
    <name evidence="4" type="ORF">WSS_A01835</name>
</gene>
<dbReference type="PANTHER" id="PTHR21047:SF2">
    <property type="entry name" value="THYMIDINE DIPHOSPHO-4-KETO-RHAMNOSE 3,5-EPIMERASE"/>
    <property type="match status" value="1"/>
</dbReference>
<dbReference type="Gene3D" id="2.60.120.10">
    <property type="entry name" value="Jelly Rolls"/>
    <property type="match status" value="1"/>
</dbReference>
<evidence type="ECO:0000256" key="3">
    <source>
        <dbReference type="PIRSR" id="PIRSR600888-3"/>
    </source>
</evidence>
<dbReference type="GO" id="GO:0000271">
    <property type="term" value="P:polysaccharide biosynthetic process"/>
    <property type="evidence" value="ECO:0007669"/>
    <property type="project" value="TreeGrafter"/>
</dbReference>
<sequence length="222" mass="23927">MTVDTRELNVAGSWEITPKLFGDARGVFLEWFKEAVFIGAAGHSLNLAQANCSVSAAGVLRGIHFAEVPPGQAKYVTCVKGAVLDVVVDIRVGSPTFGTWDAVLLDDKDRRAIYLSEGLGHAFLSLVDDSTVVYLCSSGYAPDREFGINPLDPEIGIEWPMTSRSGSPLEFILSEKDASAPSLSEAMDEGQLPKYADVREWIDGLTIPRGLDSTPGVKEIHS</sequence>
<name>K8XSQ7_RHOOP</name>
<evidence type="ECO:0000313" key="4">
    <source>
        <dbReference type="EMBL" id="EKT84469.1"/>
    </source>
</evidence>
<dbReference type="Pfam" id="PF00908">
    <property type="entry name" value="dTDP_sugar_isom"/>
    <property type="match status" value="1"/>
</dbReference>
<evidence type="ECO:0000256" key="1">
    <source>
        <dbReference type="ARBA" id="ARBA00010154"/>
    </source>
</evidence>
<feature type="active site" description="Proton donor" evidence="2">
    <location>
        <position position="134"/>
    </location>
</feature>
<protein>
    <submittedName>
        <fullName evidence="4">dTDP-4-dehydrorhamnose 3,5-epimerase</fullName>
    </submittedName>
</protein>
<dbReference type="Proteomes" id="UP000005951">
    <property type="component" value="Unassembled WGS sequence"/>
</dbReference>
<comment type="caution">
    <text evidence="4">The sequence shown here is derived from an EMBL/GenBank/DDBJ whole genome shotgun (WGS) entry which is preliminary data.</text>
</comment>
<reference evidence="4 5" key="1">
    <citation type="journal article" date="2013" name="Genome Announc.">
        <title>Draft Genome Sequence of Rhodococcus opacus Strain M213 Shows a Diverse Catabolic Potential.</title>
        <authorList>
            <person name="Pathak A."/>
            <person name="Green S.J."/>
            <person name="Ogram A."/>
            <person name="Chauhan A."/>
        </authorList>
    </citation>
    <scope>NUCLEOTIDE SEQUENCE [LARGE SCALE GENOMIC DNA]</scope>
    <source>
        <strain evidence="4 5">M213</strain>
    </source>
</reference>
<dbReference type="EMBL" id="AJYC02000006">
    <property type="protein sequence ID" value="EKT84469.1"/>
    <property type="molecule type" value="Genomic_DNA"/>
</dbReference>
<dbReference type="RefSeq" id="WP_005253464.1">
    <property type="nucleotide sequence ID" value="NZ_AJYC02000006.1"/>
</dbReference>
<feature type="active site" description="Proton acceptor" evidence="2">
    <location>
        <position position="64"/>
    </location>
</feature>
<organism evidence="4 5">
    <name type="scientific">Rhodococcus opacus M213</name>
    <dbReference type="NCBI Taxonomy" id="1129896"/>
    <lineage>
        <taxon>Bacteria</taxon>
        <taxon>Bacillati</taxon>
        <taxon>Actinomycetota</taxon>
        <taxon>Actinomycetes</taxon>
        <taxon>Mycobacteriales</taxon>
        <taxon>Nocardiaceae</taxon>
        <taxon>Rhodococcus</taxon>
    </lineage>
</organism>
<dbReference type="InterPro" id="IPR014710">
    <property type="entry name" value="RmlC-like_jellyroll"/>
</dbReference>
<dbReference type="GO" id="GO:0019305">
    <property type="term" value="P:dTDP-rhamnose biosynthetic process"/>
    <property type="evidence" value="ECO:0007669"/>
    <property type="project" value="TreeGrafter"/>
</dbReference>
<feature type="site" description="Participates in a stacking interaction with the thymidine ring of dTDP-4-oxo-6-deoxyglucose" evidence="3">
    <location>
        <position position="140"/>
    </location>
</feature>
<dbReference type="InterPro" id="IPR011051">
    <property type="entry name" value="RmlC_Cupin_sf"/>
</dbReference>
<dbReference type="CDD" id="cd00438">
    <property type="entry name" value="cupin_RmlC"/>
    <property type="match status" value="1"/>
</dbReference>
<dbReference type="GO" id="GO:0005829">
    <property type="term" value="C:cytosol"/>
    <property type="evidence" value="ECO:0007669"/>
    <property type="project" value="TreeGrafter"/>
</dbReference>
<dbReference type="PANTHER" id="PTHR21047">
    <property type="entry name" value="DTDP-6-DEOXY-D-GLUCOSE-3,5 EPIMERASE"/>
    <property type="match status" value="1"/>
</dbReference>
<proteinExistence type="inferred from homology"/>